<dbReference type="HOGENOM" id="CLU_028288_1_0_1"/>
<evidence type="ECO:0000256" key="11">
    <source>
        <dbReference type="SAM" id="MobiDB-lite"/>
    </source>
</evidence>
<keyword evidence="2 10" id="KW-0240">DNA-directed RNA polymerase</keyword>
<dbReference type="Pfam" id="PF01896">
    <property type="entry name" value="DNA_primase_S"/>
    <property type="match status" value="1"/>
</dbReference>
<dbReference type="FunFam" id="3.90.920.10:FF:000003">
    <property type="entry name" value="DNA primase"/>
    <property type="match status" value="1"/>
</dbReference>
<dbReference type="EC" id="2.7.7.-" evidence="10"/>
<feature type="region of interest" description="Disordered" evidence="11">
    <location>
        <begin position="1"/>
        <end position="44"/>
    </location>
</feature>
<keyword evidence="3 10" id="KW-0639">Primosome</keyword>
<proteinExistence type="inferred from homology"/>
<feature type="compositionally biased region" description="Low complexity" evidence="11">
    <location>
        <begin position="17"/>
        <end position="41"/>
    </location>
</feature>
<dbReference type="GO" id="GO:0046872">
    <property type="term" value="F:metal ion binding"/>
    <property type="evidence" value="ECO:0007669"/>
    <property type="project" value="UniProtKB-KW"/>
</dbReference>
<evidence type="ECO:0000256" key="2">
    <source>
        <dbReference type="ARBA" id="ARBA00022478"/>
    </source>
</evidence>
<dbReference type="CDD" id="cd04860">
    <property type="entry name" value="AE_Prim_S"/>
    <property type="match status" value="1"/>
</dbReference>
<evidence type="ECO:0000256" key="6">
    <source>
        <dbReference type="ARBA" id="ARBA00022705"/>
    </source>
</evidence>
<dbReference type="SUPFAM" id="SSF56747">
    <property type="entry name" value="Prim-pol domain"/>
    <property type="match status" value="1"/>
</dbReference>
<dbReference type="OMA" id="HICIRFF"/>
<organism evidence="12 13">
    <name type="scientific">Thalassiosira pseudonana</name>
    <name type="common">Marine diatom</name>
    <name type="synonym">Cyclotella nana</name>
    <dbReference type="NCBI Taxonomy" id="35128"/>
    <lineage>
        <taxon>Eukaryota</taxon>
        <taxon>Sar</taxon>
        <taxon>Stramenopiles</taxon>
        <taxon>Ochrophyta</taxon>
        <taxon>Bacillariophyta</taxon>
        <taxon>Coscinodiscophyceae</taxon>
        <taxon>Thalassiosirophycidae</taxon>
        <taxon>Thalassiosirales</taxon>
        <taxon>Thalassiosiraceae</taxon>
        <taxon>Thalassiosira</taxon>
    </lineage>
</organism>
<keyword evidence="6 10" id="KW-0235">DNA replication</keyword>
<keyword evidence="5" id="KW-0548">Nucleotidyltransferase</keyword>
<dbReference type="NCBIfam" id="TIGR00335">
    <property type="entry name" value="primase_sml"/>
    <property type="match status" value="1"/>
</dbReference>
<keyword evidence="13" id="KW-1185">Reference proteome</keyword>
<sequence length="504" mass="56664">MSDNEEHEFGEDTTKDTTMTEAKPAAAAAAASSDTTNTALTKSSPADASVVFSPELLGMYYARLFPYQLLHSWLSYDQSTVIPANGSSINSAGTPSSSTTFPRREFSMTIEPAPGNEVYIRYQSFLSQAELTNAIMKRRPTKIDIGAVFNYPPKDNKSLPTGKLQTQERELVFDIDLTDYDGVRNCGCSGAKICPKCWTFMEMAVQVMDEGLKSDFGFEHLAWFYSGRRGVHCWVCDEGARKLSNEARSSVATYFEVNLGSEKNKNFHLSSPLHPMLSRAYSILEPHFITSVLPEDGHKLLATRADWTKLLLTLPKAANPVASKLEEKWASAKDDTTPEEKWEELKAALMAFIGKGGNAKVPKNLSNTDRIRIEHWPIETVFKYTYPRLDINVSKMQNHLLKSPFCVHPKTGRVCVPIEVENVANFDPFTVPTLAQLMKELDEYEEEHKNDGEGASGVEFDWQKTSLKKPFEYFQKKFLTPLMNDVRREQRDAREKNAAVVGDF</sequence>
<evidence type="ECO:0000256" key="8">
    <source>
        <dbReference type="ARBA" id="ARBA00022833"/>
    </source>
</evidence>
<keyword evidence="9" id="KW-0804">Transcription</keyword>
<keyword evidence="7" id="KW-0479">Metal-binding</keyword>
<evidence type="ECO:0000256" key="1">
    <source>
        <dbReference type="ARBA" id="ARBA00009762"/>
    </source>
</evidence>
<dbReference type="GO" id="GO:0003899">
    <property type="term" value="F:DNA-directed RNA polymerase activity"/>
    <property type="evidence" value="ECO:0000318"/>
    <property type="project" value="GO_Central"/>
</dbReference>
<dbReference type="STRING" id="35128.B8BRG9"/>
<reference evidence="12 13" key="1">
    <citation type="journal article" date="2004" name="Science">
        <title>The genome of the diatom Thalassiosira pseudonana: ecology, evolution, and metabolism.</title>
        <authorList>
            <person name="Armbrust E.V."/>
            <person name="Berges J.A."/>
            <person name="Bowler C."/>
            <person name="Green B.R."/>
            <person name="Martinez D."/>
            <person name="Putnam N.H."/>
            <person name="Zhou S."/>
            <person name="Allen A.E."/>
            <person name="Apt K.E."/>
            <person name="Bechner M."/>
            <person name="Brzezinski M.A."/>
            <person name="Chaal B.K."/>
            <person name="Chiovitti A."/>
            <person name="Davis A.K."/>
            <person name="Demarest M.S."/>
            <person name="Detter J.C."/>
            <person name="Glavina T."/>
            <person name="Goodstein D."/>
            <person name="Hadi M.Z."/>
            <person name="Hellsten U."/>
            <person name="Hildebrand M."/>
            <person name="Jenkins B.D."/>
            <person name="Jurka J."/>
            <person name="Kapitonov V.V."/>
            <person name="Kroger N."/>
            <person name="Lau W.W."/>
            <person name="Lane T.W."/>
            <person name="Larimer F.W."/>
            <person name="Lippmeier J.C."/>
            <person name="Lucas S."/>
            <person name="Medina M."/>
            <person name="Montsant A."/>
            <person name="Obornik M."/>
            <person name="Parker M.S."/>
            <person name="Palenik B."/>
            <person name="Pazour G.J."/>
            <person name="Richardson P.M."/>
            <person name="Rynearson T.A."/>
            <person name="Saito M.A."/>
            <person name="Schwartz D.C."/>
            <person name="Thamatrakoln K."/>
            <person name="Valentin K."/>
            <person name="Vardi A."/>
            <person name="Wilkerson F.P."/>
            <person name="Rokhsar D.S."/>
        </authorList>
    </citation>
    <scope>NUCLEOTIDE SEQUENCE [LARGE SCALE GENOMIC DNA]</scope>
    <source>
        <strain evidence="12 13">CCMP1335</strain>
    </source>
</reference>
<dbReference type="GO" id="GO:0006269">
    <property type="term" value="P:DNA replication, synthesis of primer"/>
    <property type="evidence" value="ECO:0000318"/>
    <property type="project" value="GO_Central"/>
</dbReference>
<dbReference type="AlphaFoldDB" id="B8BRG9"/>
<gene>
    <name evidence="12" type="ORF">THAPSDRAFT_1622</name>
</gene>
<dbReference type="PANTHER" id="PTHR10536">
    <property type="entry name" value="DNA PRIMASE SMALL SUBUNIT"/>
    <property type="match status" value="1"/>
</dbReference>
<dbReference type="InParanoid" id="B8BRG9"/>
<dbReference type="KEGG" id="tps:THAPSDRAFT_1622"/>
<comment type="similarity">
    <text evidence="1 10">Belongs to the eukaryotic-type primase small subunit family.</text>
</comment>
<evidence type="ECO:0000313" key="13">
    <source>
        <dbReference type="Proteomes" id="UP000001449"/>
    </source>
</evidence>
<protein>
    <recommendedName>
        <fullName evidence="10">DNA primase</fullName>
        <ecNumber evidence="10">2.7.7.-</ecNumber>
    </recommendedName>
</protein>
<dbReference type="InterPro" id="IPR014052">
    <property type="entry name" value="DNA_primase_ssu_euk/arc"/>
</dbReference>
<evidence type="ECO:0000256" key="9">
    <source>
        <dbReference type="ARBA" id="ARBA00023163"/>
    </source>
</evidence>
<dbReference type="PaxDb" id="35128-Thaps1622"/>
<evidence type="ECO:0000313" key="12">
    <source>
        <dbReference type="EMBL" id="EED96541.1"/>
    </source>
</evidence>
<dbReference type="EMBL" id="CM000638">
    <property type="protein sequence ID" value="EED96541.1"/>
    <property type="molecule type" value="Genomic_DNA"/>
</dbReference>
<evidence type="ECO:0000256" key="5">
    <source>
        <dbReference type="ARBA" id="ARBA00022695"/>
    </source>
</evidence>
<keyword evidence="8" id="KW-0862">Zinc</keyword>
<dbReference type="InterPro" id="IPR002755">
    <property type="entry name" value="DNA_primase_S"/>
</dbReference>
<evidence type="ECO:0000256" key="4">
    <source>
        <dbReference type="ARBA" id="ARBA00022679"/>
    </source>
</evidence>
<dbReference type="GO" id="GO:0005658">
    <property type="term" value="C:alpha DNA polymerase:primase complex"/>
    <property type="evidence" value="ECO:0000318"/>
    <property type="project" value="GO_Central"/>
</dbReference>
<accession>B8BRG9</accession>
<keyword evidence="4 10" id="KW-0808">Transferase</keyword>
<dbReference type="RefSeq" id="XP_002286900.1">
    <property type="nucleotide sequence ID" value="XM_002286864.1"/>
</dbReference>
<dbReference type="Proteomes" id="UP000001449">
    <property type="component" value="Chromosome 1"/>
</dbReference>
<dbReference type="FunCoup" id="B8BRG9">
    <property type="interactions" value="158"/>
</dbReference>
<reference evidence="12 13" key="2">
    <citation type="journal article" date="2008" name="Nature">
        <title>The Phaeodactylum genome reveals the evolutionary history of diatom genomes.</title>
        <authorList>
            <person name="Bowler C."/>
            <person name="Allen A.E."/>
            <person name="Badger J.H."/>
            <person name="Grimwood J."/>
            <person name="Jabbari K."/>
            <person name="Kuo A."/>
            <person name="Maheswari U."/>
            <person name="Martens C."/>
            <person name="Maumus F."/>
            <person name="Otillar R.P."/>
            <person name="Rayko E."/>
            <person name="Salamov A."/>
            <person name="Vandepoele K."/>
            <person name="Beszteri B."/>
            <person name="Gruber A."/>
            <person name="Heijde M."/>
            <person name="Katinka M."/>
            <person name="Mock T."/>
            <person name="Valentin K."/>
            <person name="Verret F."/>
            <person name="Berges J.A."/>
            <person name="Brownlee C."/>
            <person name="Cadoret J.P."/>
            <person name="Chiovitti A."/>
            <person name="Choi C.J."/>
            <person name="Coesel S."/>
            <person name="De Martino A."/>
            <person name="Detter J.C."/>
            <person name="Durkin C."/>
            <person name="Falciatore A."/>
            <person name="Fournet J."/>
            <person name="Haruta M."/>
            <person name="Huysman M.J."/>
            <person name="Jenkins B.D."/>
            <person name="Jiroutova K."/>
            <person name="Jorgensen R.E."/>
            <person name="Joubert Y."/>
            <person name="Kaplan A."/>
            <person name="Kroger N."/>
            <person name="Kroth P.G."/>
            <person name="La Roche J."/>
            <person name="Lindquist E."/>
            <person name="Lommer M."/>
            <person name="Martin-Jezequel V."/>
            <person name="Lopez P.J."/>
            <person name="Lucas S."/>
            <person name="Mangogna M."/>
            <person name="McGinnis K."/>
            <person name="Medlin L.K."/>
            <person name="Montsant A."/>
            <person name="Oudot-Le Secq M.P."/>
            <person name="Napoli C."/>
            <person name="Obornik M."/>
            <person name="Parker M.S."/>
            <person name="Petit J.L."/>
            <person name="Porcel B.M."/>
            <person name="Poulsen N."/>
            <person name="Robison M."/>
            <person name="Rychlewski L."/>
            <person name="Rynearson T.A."/>
            <person name="Schmutz J."/>
            <person name="Shapiro H."/>
            <person name="Siaut M."/>
            <person name="Stanley M."/>
            <person name="Sussman M.R."/>
            <person name="Taylor A.R."/>
            <person name="Vardi A."/>
            <person name="von Dassow P."/>
            <person name="Vyverman W."/>
            <person name="Willis A."/>
            <person name="Wyrwicz L.S."/>
            <person name="Rokhsar D.S."/>
            <person name="Weissenbach J."/>
            <person name="Armbrust E.V."/>
            <person name="Green B.R."/>
            <person name="Van de Peer Y."/>
            <person name="Grigoriev I.V."/>
        </authorList>
    </citation>
    <scope>NUCLEOTIDE SEQUENCE [LARGE SCALE GENOMIC DNA]</scope>
    <source>
        <strain evidence="12 13">CCMP1335</strain>
    </source>
</reference>
<dbReference type="GeneID" id="7443163"/>
<dbReference type="Gene3D" id="3.90.920.10">
    <property type="entry name" value="DNA primase, PRIM domain"/>
    <property type="match status" value="1"/>
</dbReference>
<dbReference type="eggNOG" id="KOG2851">
    <property type="taxonomic scope" value="Eukaryota"/>
</dbReference>
<evidence type="ECO:0000256" key="3">
    <source>
        <dbReference type="ARBA" id="ARBA00022515"/>
    </source>
</evidence>
<evidence type="ECO:0000256" key="10">
    <source>
        <dbReference type="RuleBase" id="RU003514"/>
    </source>
</evidence>
<evidence type="ECO:0000256" key="7">
    <source>
        <dbReference type="ARBA" id="ARBA00022723"/>
    </source>
</evidence>
<name>B8BRG9_THAPS</name>